<evidence type="ECO:0000313" key="4">
    <source>
        <dbReference type="Proteomes" id="UP001472677"/>
    </source>
</evidence>
<dbReference type="PANTHER" id="PTHR33143">
    <property type="entry name" value="F16F4.1 PROTEIN-RELATED"/>
    <property type="match status" value="1"/>
</dbReference>
<feature type="domain" description="VQ" evidence="2">
    <location>
        <begin position="83"/>
        <end position="107"/>
    </location>
</feature>
<sequence>MNPTQFHDQQHRHAKKDTITTTTTTSNMTNGGGICPPLLKVSKESHLIKKSSSSSSSSSAASSLGVTGAVKPQQQRHPVIIYTHSPKVIHTHPKDFMALVQKLTGLSRNEEEHQNHSHGAAAAAAHQPKAEGSAEEDSKRIINNDDNESSSVITDETCEGQVNSCFVPPLFDPPAAPFLTNIPVFTPNSTDFLCVNHHQPFYNYTDSLFFTPNMRSSISSSSSGLEGMNEFRDY</sequence>
<accession>A0ABR2ASZ0</accession>
<reference evidence="3 4" key="1">
    <citation type="journal article" date="2024" name="G3 (Bethesda)">
        <title>Genome assembly of Hibiscus sabdariffa L. provides insights into metabolisms of medicinal natural products.</title>
        <authorList>
            <person name="Kim T."/>
        </authorList>
    </citation>
    <scope>NUCLEOTIDE SEQUENCE [LARGE SCALE GENOMIC DNA]</scope>
    <source>
        <strain evidence="3">TK-2024</strain>
        <tissue evidence="3">Old leaves</tissue>
    </source>
</reference>
<organism evidence="3 4">
    <name type="scientific">Hibiscus sabdariffa</name>
    <name type="common">roselle</name>
    <dbReference type="NCBI Taxonomy" id="183260"/>
    <lineage>
        <taxon>Eukaryota</taxon>
        <taxon>Viridiplantae</taxon>
        <taxon>Streptophyta</taxon>
        <taxon>Embryophyta</taxon>
        <taxon>Tracheophyta</taxon>
        <taxon>Spermatophyta</taxon>
        <taxon>Magnoliopsida</taxon>
        <taxon>eudicotyledons</taxon>
        <taxon>Gunneridae</taxon>
        <taxon>Pentapetalae</taxon>
        <taxon>rosids</taxon>
        <taxon>malvids</taxon>
        <taxon>Malvales</taxon>
        <taxon>Malvaceae</taxon>
        <taxon>Malvoideae</taxon>
        <taxon>Hibiscus</taxon>
    </lineage>
</organism>
<proteinExistence type="predicted"/>
<protein>
    <recommendedName>
        <fullName evidence="2">VQ domain-containing protein</fullName>
    </recommendedName>
</protein>
<name>A0ABR2ASZ0_9ROSI</name>
<gene>
    <name evidence="3" type="ORF">V6N12_066040</name>
</gene>
<feature type="region of interest" description="Disordered" evidence="1">
    <location>
        <begin position="1"/>
        <end position="73"/>
    </location>
</feature>
<dbReference type="EMBL" id="JBBPBM010000327">
    <property type="protein sequence ID" value="KAK8497191.1"/>
    <property type="molecule type" value="Genomic_DNA"/>
</dbReference>
<evidence type="ECO:0000313" key="3">
    <source>
        <dbReference type="EMBL" id="KAK8497191.1"/>
    </source>
</evidence>
<keyword evidence="4" id="KW-1185">Reference proteome</keyword>
<feature type="region of interest" description="Disordered" evidence="1">
    <location>
        <begin position="108"/>
        <end position="152"/>
    </location>
</feature>
<dbReference type="Proteomes" id="UP001472677">
    <property type="component" value="Unassembled WGS sequence"/>
</dbReference>
<dbReference type="InterPro" id="IPR039607">
    <property type="entry name" value="VQ_8/17/18/20/21/25"/>
</dbReference>
<dbReference type="InterPro" id="IPR008889">
    <property type="entry name" value="VQ"/>
</dbReference>
<dbReference type="PANTHER" id="PTHR33143:SF4">
    <property type="entry name" value="VQ DOMAIN-CONTAINING PROTEIN"/>
    <property type="match status" value="1"/>
</dbReference>
<feature type="compositionally biased region" description="Low complexity" evidence="1">
    <location>
        <begin position="51"/>
        <end position="63"/>
    </location>
</feature>
<evidence type="ECO:0000256" key="1">
    <source>
        <dbReference type="SAM" id="MobiDB-lite"/>
    </source>
</evidence>
<dbReference type="Pfam" id="PF05678">
    <property type="entry name" value="VQ"/>
    <property type="match status" value="1"/>
</dbReference>
<evidence type="ECO:0000259" key="2">
    <source>
        <dbReference type="Pfam" id="PF05678"/>
    </source>
</evidence>
<comment type="caution">
    <text evidence="3">The sequence shown here is derived from an EMBL/GenBank/DDBJ whole genome shotgun (WGS) entry which is preliminary data.</text>
</comment>